<evidence type="ECO:0000256" key="1">
    <source>
        <dbReference type="ARBA" id="ARBA00006787"/>
    </source>
</evidence>
<sequence>MAWWKTIAFCLLCCTFLGQPTTSGNAKDGVEYCFTENLHEFSKVPLSYTSSQPVPSWLSGTLVRNTPSQFSVGGRSFINYFDGFAKLHSLDIDPHSVNFSASFLKTGVYSRSTEANDILPVPTFMGVDPPFSFLERLRALSSPADNTIVNVWNFGGDFAALTDAWIFTQFDLDTLGTIGVSIPEPTLGNGGCQTKETYLSCAHPVVEPGTGHSINFLMKVSFFPGQRDTLNVIRIKDLRTIETLASFEVDKMWYMHSFGLTENFAIFFAQPFYYDFFGFLTTAELQHALYWVPEDGMKIYVVNLKTGKVTTLRTEAASYTHHINAYETGDGRVVCDVVILLDVAAFTKGLARSRLANSSSIREIQSPTRIYRYILDLKTGEVEVKPFVSQSPTEDFFNTLDLPIINERYRGRRYCYAYGSVTSFHSNSPVQGAVPLIKKNVCLPGPHSDILWSRPNHYASEPIFVPDPNGTEEDAGVILSSVLDGDRGLNYLLILDARTMTEMNTAYMPTWIPYGFHGQFFPRSFPAPPVTAPHCEL</sequence>
<comment type="cofactor">
    <cofactor evidence="5">
        <name>Fe(2+)</name>
        <dbReference type="ChEBI" id="CHEBI:29033"/>
    </cofactor>
    <text evidence="5">Binds 1 Fe(2+) ion per subunit.</text>
</comment>
<evidence type="ECO:0000313" key="8">
    <source>
        <dbReference type="Proteomes" id="UP000838412"/>
    </source>
</evidence>
<evidence type="ECO:0000256" key="3">
    <source>
        <dbReference type="ARBA" id="ARBA00023002"/>
    </source>
</evidence>
<keyword evidence="8" id="KW-1185">Reference proteome</keyword>
<gene>
    <name evidence="7" type="primary">BCO1</name>
    <name evidence="7" type="ORF">BLAG_LOCUS17778</name>
</gene>
<dbReference type="GO" id="GO:0016121">
    <property type="term" value="P:carotene catabolic process"/>
    <property type="evidence" value="ECO:0007669"/>
    <property type="project" value="TreeGrafter"/>
</dbReference>
<reference evidence="7" key="1">
    <citation type="submission" date="2022-01" db="EMBL/GenBank/DDBJ databases">
        <authorList>
            <person name="Braso-Vives M."/>
        </authorList>
    </citation>
    <scope>NUCLEOTIDE SEQUENCE</scope>
</reference>
<evidence type="ECO:0000256" key="4">
    <source>
        <dbReference type="ARBA" id="ARBA00023004"/>
    </source>
</evidence>
<protein>
    <submittedName>
        <fullName evidence="7">BCO1 protein</fullName>
    </submittedName>
</protein>
<dbReference type="GO" id="GO:0046872">
    <property type="term" value="F:metal ion binding"/>
    <property type="evidence" value="ECO:0007669"/>
    <property type="project" value="UniProtKB-KW"/>
</dbReference>
<keyword evidence="2 5" id="KW-0479">Metal-binding</keyword>
<organism evidence="7 8">
    <name type="scientific">Branchiostoma lanceolatum</name>
    <name type="common">Common lancelet</name>
    <name type="synonym">Amphioxus lanceolatum</name>
    <dbReference type="NCBI Taxonomy" id="7740"/>
    <lineage>
        <taxon>Eukaryota</taxon>
        <taxon>Metazoa</taxon>
        <taxon>Chordata</taxon>
        <taxon>Cephalochordata</taxon>
        <taxon>Leptocardii</taxon>
        <taxon>Amphioxiformes</taxon>
        <taxon>Branchiostomatidae</taxon>
        <taxon>Branchiostoma</taxon>
    </lineage>
</organism>
<evidence type="ECO:0000256" key="5">
    <source>
        <dbReference type="PIRSR" id="PIRSR604294-1"/>
    </source>
</evidence>
<feature type="binding site" evidence="5">
    <location>
        <position position="256"/>
    </location>
    <ligand>
        <name>Fe cation</name>
        <dbReference type="ChEBI" id="CHEBI:24875"/>
        <note>catalytic</note>
    </ligand>
</feature>
<keyword evidence="6" id="KW-0732">Signal</keyword>
<dbReference type="GO" id="GO:0042574">
    <property type="term" value="P:retinal metabolic process"/>
    <property type="evidence" value="ECO:0007669"/>
    <property type="project" value="TreeGrafter"/>
</dbReference>
<keyword evidence="3" id="KW-0560">Oxidoreductase</keyword>
<feature type="binding site" evidence="5">
    <location>
        <position position="203"/>
    </location>
    <ligand>
        <name>Fe cation</name>
        <dbReference type="ChEBI" id="CHEBI:24875"/>
        <note>catalytic</note>
    </ligand>
</feature>
<feature type="binding site" evidence="5">
    <location>
        <position position="517"/>
    </location>
    <ligand>
        <name>Fe cation</name>
        <dbReference type="ChEBI" id="CHEBI:24875"/>
        <note>catalytic</note>
    </ligand>
</feature>
<evidence type="ECO:0000256" key="6">
    <source>
        <dbReference type="SAM" id="SignalP"/>
    </source>
</evidence>
<keyword evidence="4 5" id="KW-0408">Iron</keyword>
<dbReference type="Pfam" id="PF03055">
    <property type="entry name" value="RPE65"/>
    <property type="match status" value="1"/>
</dbReference>
<dbReference type="Proteomes" id="UP000838412">
    <property type="component" value="Chromosome 4"/>
</dbReference>
<dbReference type="InterPro" id="IPR004294">
    <property type="entry name" value="Carotenoid_Oase"/>
</dbReference>
<dbReference type="EMBL" id="OV696689">
    <property type="protein sequence ID" value="CAH1262926.1"/>
    <property type="molecule type" value="Genomic_DNA"/>
</dbReference>
<dbReference type="OrthoDB" id="407010at2759"/>
<proteinExistence type="inferred from homology"/>
<feature type="signal peptide" evidence="6">
    <location>
        <begin position="1"/>
        <end position="26"/>
    </location>
</feature>
<accession>A0A8J9ZSU3</accession>
<dbReference type="PANTHER" id="PTHR10543:SF24">
    <property type="entry name" value="CAROTENOID ISOMEROOXYGENASE"/>
    <property type="match status" value="1"/>
</dbReference>
<comment type="similarity">
    <text evidence="1">Belongs to the carotenoid oxygenase family.</text>
</comment>
<dbReference type="GO" id="GO:0010436">
    <property type="term" value="F:carotenoid dioxygenase activity"/>
    <property type="evidence" value="ECO:0007669"/>
    <property type="project" value="TreeGrafter"/>
</dbReference>
<evidence type="ECO:0000313" key="7">
    <source>
        <dbReference type="EMBL" id="CAH1262926.1"/>
    </source>
</evidence>
<name>A0A8J9ZSU3_BRALA</name>
<dbReference type="PANTHER" id="PTHR10543">
    <property type="entry name" value="BETA-CAROTENE DIOXYGENASE"/>
    <property type="match status" value="1"/>
</dbReference>
<evidence type="ECO:0000256" key="2">
    <source>
        <dbReference type="ARBA" id="ARBA00022723"/>
    </source>
</evidence>
<dbReference type="AlphaFoldDB" id="A0A8J9ZSU3"/>
<feature type="chain" id="PRO_5035422505" evidence="6">
    <location>
        <begin position="27"/>
        <end position="537"/>
    </location>
</feature>
<dbReference type="GO" id="GO:0003834">
    <property type="term" value="F:beta-carotene 15,15'-dioxygenase activity"/>
    <property type="evidence" value="ECO:0007669"/>
    <property type="project" value="TreeGrafter"/>
</dbReference>
<feature type="binding site" evidence="5">
    <location>
        <position position="321"/>
    </location>
    <ligand>
        <name>Fe cation</name>
        <dbReference type="ChEBI" id="CHEBI:24875"/>
        <note>catalytic</note>
    </ligand>
</feature>